<dbReference type="Pfam" id="PF12937">
    <property type="entry name" value="F-box-like"/>
    <property type="match status" value="1"/>
</dbReference>
<name>A0ABR3FKL6_9AGAR</name>
<dbReference type="SUPFAM" id="SSF52047">
    <property type="entry name" value="RNI-like"/>
    <property type="match status" value="1"/>
</dbReference>
<keyword evidence="3" id="KW-1185">Reference proteome</keyword>
<accession>A0ABR3FKL6</accession>
<organism evidence="2 3">
    <name type="scientific">Marasmius crinis-equi</name>
    <dbReference type="NCBI Taxonomy" id="585013"/>
    <lineage>
        <taxon>Eukaryota</taxon>
        <taxon>Fungi</taxon>
        <taxon>Dikarya</taxon>
        <taxon>Basidiomycota</taxon>
        <taxon>Agaricomycotina</taxon>
        <taxon>Agaricomycetes</taxon>
        <taxon>Agaricomycetidae</taxon>
        <taxon>Agaricales</taxon>
        <taxon>Marasmiineae</taxon>
        <taxon>Marasmiaceae</taxon>
        <taxon>Marasmius</taxon>
    </lineage>
</organism>
<reference evidence="2 3" key="1">
    <citation type="submission" date="2024-02" db="EMBL/GenBank/DDBJ databases">
        <title>A draft genome for the cacao thread blight pathogen Marasmius crinis-equi.</title>
        <authorList>
            <person name="Cohen S.P."/>
            <person name="Baruah I.K."/>
            <person name="Amoako-Attah I."/>
            <person name="Bukari Y."/>
            <person name="Meinhardt L.W."/>
            <person name="Bailey B.A."/>
        </authorList>
    </citation>
    <scope>NUCLEOTIDE SEQUENCE [LARGE SCALE GENOMIC DNA]</scope>
    <source>
        <strain evidence="2 3">GH-76</strain>
    </source>
</reference>
<proteinExistence type="predicted"/>
<dbReference type="SUPFAM" id="SSF81383">
    <property type="entry name" value="F-box domain"/>
    <property type="match status" value="1"/>
</dbReference>
<evidence type="ECO:0000259" key="1">
    <source>
        <dbReference type="PROSITE" id="PS50181"/>
    </source>
</evidence>
<evidence type="ECO:0000313" key="3">
    <source>
        <dbReference type="Proteomes" id="UP001465976"/>
    </source>
</evidence>
<dbReference type="InterPro" id="IPR001810">
    <property type="entry name" value="F-box_dom"/>
</dbReference>
<comment type="caution">
    <text evidence="2">The sequence shown here is derived from an EMBL/GenBank/DDBJ whole genome shotgun (WGS) entry which is preliminary data.</text>
</comment>
<feature type="domain" description="F-box" evidence="1">
    <location>
        <begin position="78"/>
        <end position="136"/>
    </location>
</feature>
<gene>
    <name evidence="2" type="ORF">V5O48_006109</name>
</gene>
<protein>
    <recommendedName>
        <fullName evidence="1">F-box domain-containing protein</fullName>
    </recommendedName>
</protein>
<sequence>MNVILPGIQPRALNAPMAAEELSRVLRTCSASPFSAEQLSHYIQRADHDIKLFDNCIERLRERQAALQHDIAQYSSLLSPIRKLPAEILRRILGYACTADHSSVDPTIPTFAFRLSSVCSRWREVALHSPELWATLSLSSTTGAVVPVRLALSRSQQIPLCFRVCEGWDETRDGEEVFNAMVQHAPRWLVADFNEENPDILCQLRAVDKIPILESIACTSWKAEDIFYDSPLSDLLSLKELGYRFEYCTLGPDSLEIFPWANIRHLDMDFDGDNSPATVFECLGLGHSIQSLAYCGIAAFDGLTPTNPYTSQDEARVPVTSNLHTLTFRLQNEKGFYPLLQDFLRGLTLPNLTNLTIRFEEDANSRQTEGFGFLEEWPRSVLRGFLDRSGCTLTSLVLEGMPLADTHVLALLNLTPSLQSFTLSELWASVPADYSKATPLRLHKTVTRTLLQRLDAPAFAPDAFTAQHPLLPKLKYLKLAVQSHFDSDQVFVEMIRSRWDRPNGDLFLYPTERLRTVVLHVVNRKLAEGVYEPLKRLDEEGLMITVFGDGIRVV</sequence>
<dbReference type="PROSITE" id="PS50181">
    <property type="entry name" value="FBOX"/>
    <property type="match status" value="1"/>
</dbReference>
<dbReference type="InterPro" id="IPR036047">
    <property type="entry name" value="F-box-like_dom_sf"/>
</dbReference>
<dbReference type="Gene3D" id="1.20.1280.50">
    <property type="match status" value="1"/>
</dbReference>
<dbReference type="Proteomes" id="UP001465976">
    <property type="component" value="Unassembled WGS sequence"/>
</dbReference>
<dbReference type="EMBL" id="JBAHYK010000267">
    <property type="protein sequence ID" value="KAL0575859.1"/>
    <property type="molecule type" value="Genomic_DNA"/>
</dbReference>
<evidence type="ECO:0000313" key="2">
    <source>
        <dbReference type="EMBL" id="KAL0575859.1"/>
    </source>
</evidence>